<dbReference type="InterPro" id="IPR002104">
    <property type="entry name" value="Integrase_catalytic"/>
</dbReference>
<dbReference type="EMBL" id="JAVRAA010000011">
    <property type="protein sequence ID" value="MDT0338989.1"/>
    <property type="molecule type" value="Genomic_DNA"/>
</dbReference>
<dbReference type="GO" id="GO:0003677">
    <property type="term" value="F:DNA binding"/>
    <property type="evidence" value="ECO:0007669"/>
    <property type="project" value="InterPro"/>
</dbReference>
<feature type="domain" description="Tyr recombinase" evidence="2">
    <location>
        <begin position="96"/>
        <end position="273"/>
    </location>
</feature>
<accession>A0AAE4GDM0</accession>
<protein>
    <submittedName>
        <fullName evidence="3">Site-specific integrase</fullName>
    </submittedName>
</protein>
<dbReference type="AlphaFoldDB" id="A0AAE4GDM0"/>
<dbReference type="CDD" id="cd00397">
    <property type="entry name" value="DNA_BRE_C"/>
    <property type="match status" value="1"/>
</dbReference>
<evidence type="ECO:0000256" key="1">
    <source>
        <dbReference type="ARBA" id="ARBA00023172"/>
    </source>
</evidence>
<dbReference type="GO" id="GO:0015074">
    <property type="term" value="P:DNA integration"/>
    <property type="evidence" value="ECO:0007669"/>
    <property type="project" value="InterPro"/>
</dbReference>
<organism evidence="3">
    <name type="scientific">Herbaspirillum huttiense subsp. nephrolepidis</name>
    <dbReference type="NCBI Taxonomy" id="3075126"/>
    <lineage>
        <taxon>Bacteria</taxon>
        <taxon>Pseudomonadati</taxon>
        <taxon>Pseudomonadota</taxon>
        <taxon>Betaproteobacteria</taxon>
        <taxon>Burkholderiales</taxon>
        <taxon>Oxalobacteraceae</taxon>
        <taxon>Herbaspirillum</taxon>
    </lineage>
</organism>
<proteinExistence type="predicted"/>
<dbReference type="GO" id="GO:0006310">
    <property type="term" value="P:DNA recombination"/>
    <property type="evidence" value="ECO:0007669"/>
    <property type="project" value="UniProtKB-KW"/>
</dbReference>
<dbReference type="RefSeq" id="WP_311434927.1">
    <property type="nucleotide sequence ID" value="NZ_JBCGUI010000011.1"/>
</dbReference>
<reference evidence="3" key="1">
    <citation type="submission" date="2023-02" db="EMBL/GenBank/DDBJ databases">
        <title>Description of Herbaspirillum huttiense subsp. nephrolepsisexaltata and Herbaspirillum huttiense subsp. lycopersicon.</title>
        <authorList>
            <person name="Poudel M."/>
            <person name="Sharma A."/>
            <person name="Goss E."/>
            <person name="Tapia J.H."/>
            <person name="Harmon C.M."/>
            <person name="Jones J.B."/>
        </authorList>
    </citation>
    <scope>NUCLEOTIDE SEQUENCE</scope>
    <source>
        <strain evidence="3">NC40101</strain>
    </source>
</reference>
<evidence type="ECO:0000259" key="2">
    <source>
        <dbReference type="Pfam" id="PF00589"/>
    </source>
</evidence>
<keyword evidence="1" id="KW-0233">DNA recombination</keyword>
<dbReference type="Gene3D" id="1.10.443.10">
    <property type="entry name" value="Intergrase catalytic core"/>
    <property type="match status" value="1"/>
</dbReference>
<dbReference type="SUPFAM" id="SSF56349">
    <property type="entry name" value="DNA breaking-rejoining enzymes"/>
    <property type="match status" value="1"/>
</dbReference>
<dbReference type="InterPro" id="IPR013762">
    <property type="entry name" value="Integrase-like_cat_sf"/>
</dbReference>
<dbReference type="InterPro" id="IPR011010">
    <property type="entry name" value="DNA_brk_join_enz"/>
</dbReference>
<dbReference type="Pfam" id="PF00589">
    <property type="entry name" value="Phage_integrase"/>
    <property type="match status" value="1"/>
</dbReference>
<sequence>MLCDKKSSYEQDELNQIEQLLCYRRLIEKVYEFVIDTCPDIISKNPAELSNQEGKEWTGAIKSDGRDFLSEPELEILEQHLEYIAQKPFESLRTLVEIREFRRYVTTALMIGAGLKSSEILTLKISDIHIRSGQISLHREDTPFHRKINLKDVSYLYVLLENWLTYWHSYFEQPQSREKLLFPAMGPVAYPAVGGQMNKTTLQRNTNAVFEEAYKHAEAIVPELCVRALTASAVRGGSVNPQILRNSYLAKLFRNGLCAESVAKHMGFAEVVIAVRIWRSWMQWRAKYEASAFIDWVKNNPWDYHLHQSLMQALSNLEDGEHLSGDFTDKIHLILESGGTPRAASGSGG</sequence>
<name>A0AAE4GDM0_9BURK</name>
<gene>
    <name evidence="3" type="ORF">RJN63_19295</name>
</gene>
<evidence type="ECO:0000313" key="3">
    <source>
        <dbReference type="EMBL" id="MDT0338989.1"/>
    </source>
</evidence>
<comment type="caution">
    <text evidence="3">The sequence shown here is derived from an EMBL/GenBank/DDBJ whole genome shotgun (WGS) entry which is preliminary data.</text>
</comment>